<keyword evidence="4" id="KW-1185">Reference proteome</keyword>
<keyword evidence="2" id="KW-0812">Transmembrane</keyword>
<evidence type="ECO:0000313" key="3">
    <source>
        <dbReference type="EMBL" id="GJJ07720.1"/>
    </source>
</evidence>
<protein>
    <submittedName>
        <fullName evidence="3">Uncharacterized protein</fullName>
    </submittedName>
</protein>
<keyword evidence="2" id="KW-0472">Membrane</keyword>
<dbReference type="EMBL" id="BPWL01000002">
    <property type="protein sequence ID" value="GJJ07720.1"/>
    <property type="molecule type" value="Genomic_DNA"/>
</dbReference>
<feature type="transmembrane region" description="Helical" evidence="2">
    <location>
        <begin position="26"/>
        <end position="48"/>
    </location>
</feature>
<evidence type="ECO:0000313" key="4">
    <source>
        <dbReference type="Proteomes" id="UP001050691"/>
    </source>
</evidence>
<gene>
    <name evidence="3" type="ORF">Clacol_001925</name>
</gene>
<organism evidence="3 4">
    <name type="scientific">Clathrus columnatus</name>
    <dbReference type="NCBI Taxonomy" id="1419009"/>
    <lineage>
        <taxon>Eukaryota</taxon>
        <taxon>Fungi</taxon>
        <taxon>Dikarya</taxon>
        <taxon>Basidiomycota</taxon>
        <taxon>Agaricomycotina</taxon>
        <taxon>Agaricomycetes</taxon>
        <taxon>Phallomycetidae</taxon>
        <taxon>Phallales</taxon>
        <taxon>Clathraceae</taxon>
        <taxon>Clathrus</taxon>
    </lineage>
</organism>
<feature type="compositionally biased region" description="Polar residues" evidence="1">
    <location>
        <begin position="71"/>
        <end position="82"/>
    </location>
</feature>
<feature type="compositionally biased region" description="Low complexity" evidence="1">
    <location>
        <begin position="55"/>
        <end position="64"/>
    </location>
</feature>
<accession>A0AAV5A730</accession>
<name>A0AAV5A730_9AGAM</name>
<feature type="compositionally biased region" description="Low complexity" evidence="1">
    <location>
        <begin position="83"/>
        <end position="95"/>
    </location>
</feature>
<keyword evidence="2" id="KW-1133">Transmembrane helix</keyword>
<dbReference type="AlphaFoldDB" id="A0AAV5A730"/>
<feature type="region of interest" description="Disordered" evidence="1">
    <location>
        <begin position="53"/>
        <end position="95"/>
    </location>
</feature>
<reference evidence="3" key="1">
    <citation type="submission" date="2021-10" db="EMBL/GenBank/DDBJ databases">
        <title>De novo Genome Assembly of Clathrus columnatus (Basidiomycota, Fungi) Using Illumina and Nanopore Sequence Data.</title>
        <authorList>
            <person name="Ogiso-Tanaka E."/>
            <person name="Itagaki H."/>
            <person name="Hosoya T."/>
            <person name="Hosaka K."/>
        </authorList>
    </citation>
    <scope>NUCLEOTIDE SEQUENCE</scope>
    <source>
        <strain evidence="3">MO-923</strain>
    </source>
</reference>
<evidence type="ECO:0000256" key="1">
    <source>
        <dbReference type="SAM" id="MobiDB-lite"/>
    </source>
</evidence>
<evidence type="ECO:0000256" key="2">
    <source>
        <dbReference type="SAM" id="Phobius"/>
    </source>
</evidence>
<comment type="caution">
    <text evidence="3">The sequence shown here is derived from an EMBL/GenBank/DDBJ whole genome shotgun (WGS) entry which is preliminary data.</text>
</comment>
<sequence length="307" mass="32991">MAVVLLVYRPKLIRMPVPYFILNRNAFRYFFSAFLFLFPVLISGFPFLRRDGNDTDTSSSNSTSAPINGEPVNSTSSTAPTGSSNTTDSSSNSTSSTAPLVVVIQPILRTANDLNCTFDLSSVIDESSTVNLIDSLIYVESIKVMGTEQDILNNIYENAHQFSRLAANITLPTVPLGSHPNLTQEDYNSLLFKFSPSCLTDLGLQNLPHHAQESLGSPHAFASPPFIIGAGTRGCSDLSAVFCQAISADLNATAVVSPQPGSCLMQTSPGVLLFYTTRTSEPLPIDLAERQAQDGNICTGPDLLFVA</sequence>
<dbReference type="Proteomes" id="UP001050691">
    <property type="component" value="Unassembled WGS sequence"/>
</dbReference>
<proteinExistence type="predicted"/>